<dbReference type="Proteomes" id="UP000807785">
    <property type="component" value="Unassembled WGS sequence"/>
</dbReference>
<dbReference type="SUPFAM" id="SSF53163">
    <property type="entry name" value="HybD-like"/>
    <property type="match status" value="1"/>
</dbReference>
<dbReference type="InterPro" id="IPR000671">
    <property type="entry name" value="Peptidase_A31"/>
</dbReference>
<dbReference type="CDD" id="cd06066">
    <property type="entry name" value="H2MP_NAD-link-bidir"/>
    <property type="match status" value="1"/>
</dbReference>
<name>A0A9D7E6F4_9PROT</name>
<dbReference type="GO" id="GO:0016485">
    <property type="term" value="P:protein processing"/>
    <property type="evidence" value="ECO:0007669"/>
    <property type="project" value="TreeGrafter"/>
</dbReference>
<gene>
    <name evidence="1" type="ORF">IPH26_12645</name>
</gene>
<proteinExistence type="predicted"/>
<dbReference type="Gene3D" id="3.40.50.1450">
    <property type="entry name" value="HybD-like"/>
    <property type="match status" value="1"/>
</dbReference>
<evidence type="ECO:0000313" key="1">
    <source>
        <dbReference type="EMBL" id="MBK6973745.1"/>
    </source>
</evidence>
<reference evidence="1" key="1">
    <citation type="submission" date="2020-10" db="EMBL/GenBank/DDBJ databases">
        <title>Connecting structure to function with the recovery of over 1000 high-quality activated sludge metagenome-assembled genomes encoding full-length rRNA genes using long-read sequencing.</title>
        <authorList>
            <person name="Singleton C.M."/>
            <person name="Petriglieri F."/>
            <person name="Kristensen J.M."/>
            <person name="Kirkegaard R.H."/>
            <person name="Michaelsen T.Y."/>
            <person name="Andersen M.H."/>
            <person name="Karst S.M."/>
            <person name="Dueholm M.S."/>
            <person name="Nielsen P.H."/>
            <person name="Albertsen M."/>
        </authorList>
    </citation>
    <scope>NUCLEOTIDE SEQUENCE</scope>
    <source>
        <strain evidence="1">Bjer_18-Q3-R1-45_BAT3C.347</strain>
    </source>
</reference>
<dbReference type="GO" id="GO:0004175">
    <property type="term" value="F:endopeptidase activity"/>
    <property type="evidence" value="ECO:0007669"/>
    <property type="project" value="TreeGrafter"/>
</dbReference>
<dbReference type="EMBL" id="JADJEV010000003">
    <property type="protein sequence ID" value="MBK6973745.1"/>
    <property type="molecule type" value="Genomic_DNA"/>
</dbReference>
<protein>
    <submittedName>
        <fullName evidence="1">Hydrogenase maturation protease</fullName>
    </submittedName>
</protein>
<keyword evidence="1" id="KW-0378">Hydrolase</keyword>
<comment type="caution">
    <text evidence="1">The sequence shown here is derived from an EMBL/GenBank/DDBJ whole genome shotgun (WGS) entry which is preliminary data.</text>
</comment>
<keyword evidence="1" id="KW-0645">Protease</keyword>
<dbReference type="PANTHER" id="PTHR30302">
    <property type="entry name" value="HYDROGENASE 1 MATURATION PROTEASE"/>
    <property type="match status" value="1"/>
</dbReference>
<sequence>MATPSAACGATEAAAAPLLVIGIGNPSRGDDALGPACIDALEAAVLPPAVELLTEFQLQVEHVLDLARCSRVVFVDASIACASPFSFDTIEADMRVTPLSHALSPAELLGVYRRVQGAAPPPARLLAIRGFEFELGSPLSSLARANLEAAVRFLMTRLPDTKVSALG</sequence>
<dbReference type="AlphaFoldDB" id="A0A9D7E6F4"/>
<dbReference type="NCBIfam" id="TIGR00072">
    <property type="entry name" value="hydrog_prot"/>
    <property type="match status" value="1"/>
</dbReference>
<accession>A0A9D7E6F4</accession>
<dbReference type="InterPro" id="IPR023430">
    <property type="entry name" value="Pept_HybD-like_dom_sf"/>
</dbReference>
<evidence type="ECO:0000313" key="2">
    <source>
        <dbReference type="Proteomes" id="UP000807785"/>
    </source>
</evidence>
<dbReference type="PANTHER" id="PTHR30302:SF5">
    <property type="entry name" value="SLR1876 PROTEIN"/>
    <property type="match status" value="1"/>
</dbReference>
<dbReference type="GO" id="GO:0008047">
    <property type="term" value="F:enzyme activator activity"/>
    <property type="evidence" value="ECO:0007669"/>
    <property type="project" value="InterPro"/>
</dbReference>
<organism evidence="1 2">
    <name type="scientific">Candidatus Methylophosphatis roskildensis</name>
    <dbReference type="NCBI Taxonomy" id="2899263"/>
    <lineage>
        <taxon>Bacteria</taxon>
        <taxon>Pseudomonadati</taxon>
        <taxon>Pseudomonadota</taxon>
        <taxon>Betaproteobacteria</taxon>
        <taxon>Nitrosomonadales</taxon>
        <taxon>Sterolibacteriaceae</taxon>
        <taxon>Candidatus Methylophosphatis</taxon>
    </lineage>
</organism>